<protein>
    <submittedName>
        <fullName evidence="1">Uncharacterized protein</fullName>
    </submittedName>
</protein>
<organism evidence="1 2">
    <name type="scientific">Streptomyces albidoflavus</name>
    <dbReference type="NCBI Taxonomy" id="1886"/>
    <lineage>
        <taxon>Bacteria</taxon>
        <taxon>Bacillati</taxon>
        <taxon>Actinomycetota</taxon>
        <taxon>Actinomycetes</taxon>
        <taxon>Kitasatosporales</taxon>
        <taxon>Streptomycetaceae</taxon>
        <taxon>Streptomyces</taxon>
        <taxon>Streptomyces albidoflavus group</taxon>
    </lineage>
</organism>
<reference evidence="1" key="1">
    <citation type="submission" date="2022-09" db="EMBL/GenBank/DDBJ databases">
        <title>Whole genome shotgun sequence of Streptomyces albidoflavus NBRC 12854.</title>
        <authorList>
            <person name="Komaki H."/>
            <person name="Tamura T."/>
        </authorList>
    </citation>
    <scope>NUCLEOTIDE SEQUENCE</scope>
    <source>
        <strain evidence="1">NBRC 12854</strain>
    </source>
</reference>
<evidence type="ECO:0000313" key="2">
    <source>
        <dbReference type="Proteomes" id="UP001051844"/>
    </source>
</evidence>
<dbReference type="EMBL" id="BNDZ01000005">
    <property type="protein sequence ID" value="GHI48523.1"/>
    <property type="molecule type" value="Genomic_DNA"/>
</dbReference>
<dbReference type="KEGG" id="salb:XNR_4356"/>
<dbReference type="AlphaFoldDB" id="A0A126YCE9"/>
<evidence type="ECO:0000313" key="1">
    <source>
        <dbReference type="EMBL" id="GHI48523.1"/>
    </source>
</evidence>
<sequence length="49" mass="5273">MDHAAHLALLLAADQPPANGIAFRIFIVVSVVGAVLLAWFLLRGYRNNG</sequence>
<accession>A0A126YCE9</accession>
<dbReference type="GeneID" id="97270163"/>
<dbReference type="Proteomes" id="UP001051844">
    <property type="component" value="Unassembled WGS sequence"/>
</dbReference>
<gene>
    <name evidence="1" type="ORF">ScoT_46970</name>
</gene>
<name>A0A126YCE9_9ACTN</name>
<comment type="caution">
    <text evidence="1">The sequence shown here is derived from an EMBL/GenBank/DDBJ whole genome shotgun (WGS) entry which is preliminary data.</text>
</comment>
<dbReference type="RefSeq" id="WP_008407996.1">
    <property type="nucleotide sequence ID" value="NC_020990.1"/>
</dbReference>
<proteinExistence type="predicted"/>